<gene>
    <name evidence="2" type="ORF">QNH24_17525</name>
</gene>
<reference evidence="2" key="1">
    <citation type="submission" date="2023-05" db="EMBL/GenBank/DDBJ databases">
        <title>Comparative genomics of Bacillaceae isolates and their secondary metabolite potential.</title>
        <authorList>
            <person name="Song L."/>
            <person name="Nielsen L.J."/>
            <person name="Mohite O."/>
            <person name="Xu X."/>
            <person name="Weber T."/>
            <person name="Kovacs A.T."/>
        </authorList>
    </citation>
    <scope>NUCLEOTIDE SEQUENCE</scope>
    <source>
        <strain evidence="2">LY1</strain>
    </source>
</reference>
<feature type="transmembrane region" description="Helical" evidence="1">
    <location>
        <begin position="36"/>
        <end position="53"/>
    </location>
</feature>
<evidence type="ECO:0000313" key="3">
    <source>
        <dbReference type="Proteomes" id="UP001178322"/>
    </source>
</evidence>
<name>A0AAX3WQK4_9BACI</name>
<feature type="transmembrane region" description="Helical" evidence="1">
    <location>
        <begin position="65"/>
        <end position="85"/>
    </location>
</feature>
<accession>A0AAX3WQK4</accession>
<feature type="transmembrane region" description="Helical" evidence="1">
    <location>
        <begin position="5"/>
        <end position="24"/>
    </location>
</feature>
<dbReference type="RefSeq" id="WP_283868812.1">
    <property type="nucleotide sequence ID" value="NZ_CP126101.1"/>
</dbReference>
<keyword evidence="1" id="KW-0472">Membrane</keyword>
<keyword evidence="1" id="KW-0812">Transmembrane</keyword>
<proteinExistence type="predicted"/>
<keyword evidence="1" id="KW-1133">Transmembrane helix</keyword>
<evidence type="ECO:0000313" key="2">
    <source>
        <dbReference type="EMBL" id="WHY50116.1"/>
    </source>
</evidence>
<dbReference type="EMBL" id="CP126101">
    <property type="protein sequence ID" value="WHY50116.1"/>
    <property type="molecule type" value="Genomic_DNA"/>
</dbReference>
<dbReference type="Proteomes" id="UP001178322">
    <property type="component" value="Chromosome"/>
</dbReference>
<organism evidence="2 3">
    <name type="scientific">Lysinibacillus pakistanensis</name>
    <dbReference type="NCBI Taxonomy" id="759811"/>
    <lineage>
        <taxon>Bacteria</taxon>
        <taxon>Bacillati</taxon>
        <taxon>Bacillota</taxon>
        <taxon>Bacilli</taxon>
        <taxon>Bacillales</taxon>
        <taxon>Bacillaceae</taxon>
        <taxon>Lysinibacillus</taxon>
    </lineage>
</organism>
<evidence type="ECO:0000256" key="1">
    <source>
        <dbReference type="SAM" id="Phobius"/>
    </source>
</evidence>
<dbReference type="AlphaFoldDB" id="A0AAX3WQK4"/>
<protein>
    <submittedName>
        <fullName evidence="2">Uncharacterized protein</fullName>
    </submittedName>
</protein>
<sequence length="146" mass="17005">MKKTILIALAAIHVCISITIFIIGNKYEFTVKYTNTWLPNLLVSLLLLVVFIISKDKVINKISNLLLMIYPIGLVLISFIIFYNLPNFTYLEAKEIIIKETSEEIDLSKENEIKGQLGMYYIYTREHVYIFNSEDGKYSKRKNLNE</sequence>